<dbReference type="InterPro" id="IPR036388">
    <property type="entry name" value="WH-like_DNA-bd_sf"/>
</dbReference>
<dbReference type="RefSeq" id="WP_183858458.1">
    <property type="nucleotide sequence ID" value="NZ_JACHOO010000012.1"/>
</dbReference>
<dbReference type="Gene3D" id="2.60.120.10">
    <property type="entry name" value="Jelly Rolls"/>
    <property type="match status" value="1"/>
</dbReference>
<feature type="domain" description="HTH crp-type" evidence="5">
    <location>
        <begin position="149"/>
        <end position="222"/>
    </location>
</feature>
<dbReference type="Proteomes" id="UP000523821">
    <property type="component" value="Unassembled WGS sequence"/>
</dbReference>
<dbReference type="GO" id="GO:0003677">
    <property type="term" value="F:DNA binding"/>
    <property type="evidence" value="ECO:0007669"/>
    <property type="project" value="UniProtKB-KW"/>
</dbReference>
<feature type="domain" description="Cyclic nucleotide-binding" evidence="4">
    <location>
        <begin position="15"/>
        <end position="135"/>
    </location>
</feature>
<dbReference type="PROSITE" id="PS50042">
    <property type="entry name" value="CNMP_BINDING_3"/>
    <property type="match status" value="1"/>
</dbReference>
<proteinExistence type="predicted"/>
<evidence type="ECO:0000256" key="2">
    <source>
        <dbReference type="ARBA" id="ARBA00023125"/>
    </source>
</evidence>
<dbReference type="InterPro" id="IPR012318">
    <property type="entry name" value="HTH_CRP"/>
</dbReference>
<dbReference type="InterPro" id="IPR018490">
    <property type="entry name" value="cNMP-bd_dom_sf"/>
</dbReference>
<evidence type="ECO:0000256" key="1">
    <source>
        <dbReference type="ARBA" id="ARBA00023015"/>
    </source>
</evidence>
<dbReference type="PROSITE" id="PS51063">
    <property type="entry name" value="HTH_CRP_2"/>
    <property type="match status" value="1"/>
</dbReference>
<dbReference type="SUPFAM" id="SSF51206">
    <property type="entry name" value="cAMP-binding domain-like"/>
    <property type="match status" value="1"/>
</dbReference>
<dbReference type="SMART" id="SM00419">
    <property type="entry name" value="HTH_CRP"/>
    <property type="match status" value="1"/>
</dbReference>
<evidence type="ECO:0000313" key="7">
    <source>
        <dbReference type="Proteomes" id="UP000523821"/>
    </source>
</evidence>
<evidence type="ECO:0000259" key="4">
    <source>
        <dbReference type="PROSITE" id="PS50042"/>
    </source>
</evidence>
<dbReference type="InterPro" id="IPR036390">
    <property type="entry name" value="WH_DNA-bd_sf"/>
</dbReference>
<keyword evidence="3" id="KW-0804">Transcription</keyword>
<keyword evidence="2" id="KW-0238">DNA-binding</keyword>
<sequence>MQTADIAAALARTSFFGGLDKADLHRLAQITRVSSYPAEHILFHQGDESDGLYCVVDGIIRIFLTADDGREITIQLFEEGEIIGEIALLDGLPRSAGAATLTAATVVFVPRQPFLNLLDSSSGIQMEIILSLCERLRQTNEQVNRAVFQDLRQRLLVLLRQLALIHGRIEKDMAVVELDLTQGTLAQLLGASREAVNKQIRALIKEGKLSVDGHRLLVHRSAVREA</sequence>
<dbReference type="InterPro" id="IPR000595">
    <property type="entry name" value="cNMP-bd_dom"/>
</dbReference>
<dbReference type="GO" id="GO:0003700">
    <property type="term" value="F:DNA-binding transcription factor activity"/>
    <property type="evidence" value="ECO:0007669"/>
    <property type="project" value="TreeGrafter"/>
</dbReference>
<dbReference type="InterPro" id="IPR018488">
    <property type="entry name" value="cNMP-bd_CS"/>
</dbReference>
<dbReference type="InterPro" id="IPR014710">
    <property type="entry name" value="RmlC-like_jellyroll"/>
</dbReference>
<dbReference type="SUPFAM" id="SSF46785">
    <property type="entry name" value="Winged helix' DNA-binding domain"/>
    <property type="match status" value="1"/>
</dbReference>
<gene>
    <name evidence="6" type="ORF">GGQ63_004122</name>
</gene>
<evidence type="ECO:0000259" key="5">
    <source>
        <dbReference type="PROSITE" id="PS51063"/>
    </source>
</evidence>
<dbReference type="Pfam" id="PF13545">
    <property type="entry name" value="HTH_Crp_2"/>
    <property type="match status" value="1"/>
</dbReference>
<accession>A0A7W9FQL0</accession>
<reference evidence="6 7" key="1">
    <citation type="submission" date="2020-08" db="EMBL/GenBank/DDBJ databases">
        <title>Genomic Encyclopedia of Type Strains, Phase IV (KMG-IV): sequencing the most valuable type-strain genomes for metagenomic binning, comparative biology and taxonomic classification.</title>
        <authorList>
            <person name="Goeker M."/>
        </authorList>
    </citation>
    <scope>NUCLEOTIDE SEQUENCE [LARGE SCALE GENOMIC DNA]</scope>
    <source>
        <strain evidence="6 7">DSM 16268</strain>
    </source>
</reference>
<dbReference type="SMART" id="SM00100">
    <property type="entry name" value="cNMP"/>
    <property type="match status" value="1"/>
</dbReference>
<dbReference type="Gene3D" id="1.10.10.10">
    <property type="entry name" value="Winged helix-like DNA-binding domain superfamily/Winged helix DNA-binding domain"/>
    <property type="match status" value="1"/>
</dbReference>
<keyword evidence="1" id="KW-0805">Transcription regulation</keyword>
<keyword evidence="7" id="KW-1185">Reference proteome</keyword>
<dbReference type="PROSITE" id="PS00889">
    <property type="entry name" value="CNMP_BINDING_2"/>
    <property type="match status" value="1"/>
</dbReference>
<organism evidence="6 7">
    <name type="scientific">Prosthecomicrobium pneumaticum</name>
    <dbReference type="NCBI Taxonomy" id="81895"/>
    <lineage>
        <taxon>Bacteria</taxon>
        <taxon>Pseudomonadati</taxon>
        <taxon>Pseudomonadota</taxon>
        <taxon>Alphaproteobacteria</taxon>
        <taxon>Hyphomicrobiales</taxon>
        <taxon>Kaistiaceae</taxon>
        <taxon>Prosthecomicrobium</taxon>
    </lineage>
</organism>
<dbReference type="InterPro" id="IPR050397">
    <property type="entry name" value="Env_Response_Regulators"/>
</dbReference>
<dbReference type="GO" id="GO:0005829">
    <property type="term" value="C:cytosol"/>
    <property type="evidence" value="ECO:0007669"/>
    <property type="project" value="TreeGrafter"/>
</dbReference>
<comment type="caution">
    <text evidence="6">The sequence shown here is derived from an EMBL/GenBank/DDBJ whole genome shotgun (WGS) entry which is preliminary data.</text>
</comment>
<dbReference type="PANTHER" id="PTHR24567">
    <property type="entry name" value="CRP FAMILY TRANSCRIPTIONAL REGULATORY PROTEIN"/>
    <property type="match status" value="1"/>
</dbReference>
<dbReference type="EMBL" id="JACHOO010000012">
    <property type="protein sequence ID" value="MBB5755024.1"/>
    <property type="molecule type" value="Genomic_DNA"/>
</dbReference>
<evidence type="ECO:0000313" key="6">
    <source>
        <dbReference type="EMBL" id="MBB5755024.1"/>
    </source>
</evidence>
<dbReference type="AlphaFoldDB" id="A0A7W9FQL0"/>
<evidence type="ECO:0000256" key="3">
    <source>
        <dbReference type="ARBA" id="ARBA00023163"/>
    </source>
</evidence>
<name>A0A7W9FQL0_9HYPH</name>
<protein>
    <submittedName>
        <fullName evidence="6">CRP-like cAMP-binding protein</fullName>
    </submittedName>
</protein>
<dbReference type="CDD" id="cd00038">
    <property type="entry name" value="CAP_ED"/>
    <property type="match status" value="1"/>
</dbReference>
<dbReference type="PANTHER" id="PTHR24567:SF74">
    <property type="entry name" value="HTH-TYPE TRANSCRIPTIONAL REGULATOR ARCR"/>
    <property type="match status" value="1"/>
</dbReference>
<dbReference type="Pfam" id="PF00027">
    <property type="entry name" value="cNMP_binding"/>
    <property type="match status" value="1"/>
</dbReference>